<reference evidence="1 2" key="1">
    <citation type="journal article" date="2018" name="Nat. Biotechnol.">
        <title>A standardized bacterial taxonomy based on genome phylogeny substantially revises the tree of life.</title>
        <authorList>
            <person name="Parks D.H."/>
            <person name="Chuvochina M."/>
            <person name="Waite D.W."/>
            <person name="Rinke C."/>
            <person name="Skarshewski A."/>
            <person name="Chaumeil P.A."/>
            <person name="Hugenholtz P."/>
        </authorList>
    </citation>
    <scope>NUCLEOTIDE SEQUENCE [LARGE SCALE GENOMIC DNA]</scope>
    <source>
        <strain evidence="1">UBA9359</strain>
    </source>
</reference>
<sequence>MNAKATDFFTTAHSKIIIEVYASIKDLQHQLALQELEELRATLNCNLLIIQKVDALIAAQSATEFEGKLKEAQACLKALLLTFEDGEKLLFARPSAVKTRLRNIENLLQKIVINPN</sequence>
<dbReference type="AlphaFoldDB" id="A0A3D5IV66"/>
<comment type="caution">
    <text evidence="1">The sequence shown here is derived from an EMBL/GenBank/DDBJ whole genome shotgun (WGS) entry which is preliminary data.</text>
</comment>
<protein>
    <submittedName>
        <fullName evidence="1">Uncharacterized protein</fullName>
    </submittedName>
</protein>
<dbReference type="EMBL" id="DPMF01000036">
    <property type="protein sequence ID" value="HCV79789.1"/>
    <property type="molecule type" value="Genomic_DNA"/>
</dbReference>
<evidence type="ECO:0000313" key="2">
    <source>
        <dbReference type="Proteomes" id="UP000264330"/>
    </source>
</evidence>
<dbReference type="Proteomes" id="UP000264330">
    <property type="component" value="Unassembled WGS sequence"/>
</dbReference>
<proteinExistence type="predicted"/>
<gene>
    <name evidence="1" type="ORF">DGQ38_01920</name>
</gene>
<dbReference type="RefSeq" id="WP_273299699.1">
    <property type="nucleotide sequence ID" value="NZ_CAJXAW010000006.1"/>
</dbReference>
<name>A0A3D5IV66_9FLAO</name>
<organism evidence="1 2">
    <name type="scientific">Zunongwangia profunda</name>
    <dbReference type="NCBI Taxonomy" id="398743"/>
    <lineage>
        <taxon>Bacteria</taxon>
        <taxon>Pseudomonadati</taxon>
        <taxon>Bacteroidota</taxon>
        <taxon>Flavobacteriia</taxon>
        <taxon>Flavobacteriales</taxon>
        <taxon>Flavobacteriaceae</taxon>
        <taxon>Zunongwangia</taxon>
    </lineage>
</organism>
<evidence type="ECO:0000313" key="1">
    <source>
        <dbReference type="EMBL" id="HCV79789.1"/>
    </source>
</evidence>
<accession>A0A3D5IV66</accession>